<organism evidence="1 2">
    <name type="scientific">Clostridium botulinum</name>
    <dbReference type="NCBI Taxonomy" id="1491"/>
    <lineage>
        <taxon>Bacteria</taxon>
        <taxon>Bacillati</taxon>
        <taxon>Bacillota</taxon>
        <taxon>Clostridia</taxon>
        <taxon>Eubacteriales</taxon>
        <taxon>Clostridiaceae</taxon>
        <taxon>Clostridium</taxon>
    </lineage>
</organism>
<evidence type="ECO:0000313" key="2">
    <source>
        <dbReference type="Proteomes" id="UP000476820"/>
    </source>
</evidence>
<dbReference type="RefSeq" id="WP_053342038.1">
    <property type="nucleotide sequence ID" value="NZ_JACBEK010000004.1"/>
</dbReference>
<dbReference type="AlphaFoldDB" id="A0A6B4RUC8"/>
<dbReference type="EMBL" id="SWOV01000014">
    <property type="protein sequence ID" value="NFF87667.1"/>
    <property type="molecule type" value="Genomic_DNA"/>
</dbReference>
<comment type="caution">
    <text evidence="1">The sequence shown here is derived from an EMBL/GenBank/DDBJ whole genome shotgun (WGS) entry which is preliminary data.</text>
</comment>
<evidence type="ECO:0008006" key="3">
    <source>
        <dbReference type="Google" id="ProtNLM"/>
    </source>
</evidence>
<sequence>MSLGGFGDKIFEVSQDKIYTFSNVSNDLGLNIEEQEVDGDKPSIYIKGINNENPSFDLILNQSNTIDCDTEFKEWKDIMYSKIPHMLFLGNDPVSNNKFLLIGVSPSNYVYYPNGKLIKLTLTLTFKEYPRAGVKKENTTS</sequence>
<dbReference type="OrthoDB" id="9815316at2"/>
<name>A0A6B4RUC8_CLOBO</name>
<gene>
    <name evidence="1" type="ORF">FC774_07235</name>
</gene>
<dbReference type="Proteomes" id="UP000476820">
    <property type="component" value="Unassembled WGS sequence"/>
</dbReference>
<protein>
    <recommendedName>
        <fullName evidence="3">Phage tail protein</fullName>
    </recommendedName>
</protein>
<proteinExistence type="predicted"/>
<reference evidence="1 2" key="1">
    <citation type="submission" date="2019-04" db="EMBL/GenBank/DDBJ databases">
        <title>Genome sequencing of Clostridium botulinum Groups I-IV and Clostridium butyricum.</title>
        <authorList>
            <person name="Brunt J."/>
            <person name="Van Vliet A.H.M."/>
            <person name="Stringer S.C."/>
            <person name="Carter A.T."/>
            <person name="Peck M.W."/>
        </authorList>
    </citation>
    <scope>NUCLEOTIDE SEQUENCE [LARGE SCALE GENOMIC DNA]</scope>
    <source>
        <strain evidence="1 2">1605</strain>
    </source>
</reference>
<accession>A0A6B4RUC8</accession>
<evidence type="ECO:0000313" key="1">
    <source>
        <dbReference type="EMBL" id="NFF87667.1"/>
    </source>
</evidence>
<dbReference type="Pfam" id="PF06995">
    <property type="entry name" value="Phage_P2_GpU"/>
    <property type="match status" value="1"/>
</dbReference>
<dbReference type="InterPro" id="IPR009734">
    <property type="entry name" value="Myoviridae_GpU"/>
</dbReference>